<evidence type="ECO:0000256" key="1">
    <source>
        <dbReference type="ARBA" id="ARBA00022714"/>
    </source>
</evidence>
<evidence type="ECO:0000256" key="4">
    <source>
        <dbReference type="ARBA" id="ARBA00023004"/>
    </source>
</evidence>
<feature type="domain" description="Rieske" evidence="6">
    <location>
        <begin position="12"/>
        <end position="110"/>
    </location>
</feature>
<organism evidence="7 8">
    <name type="scientific">Nguyenibacter vanlangensis</name>
    <dbReference type="NCBI Taxonomy" id="1216886"/>
    <lineage>
        <taxon>Bacteria</taxon>
        <taxon>Pseudomonadati</taxon>
        <taxon>Pseudomonadota</taxon>
        <taxon>Alphaproteobacteria</taxon>
        <taxon>Acetobacterales</taxon>
        <taxon>Acetobacteraceae</taxon>
        <taxon>Nguyenibacter</taxon>
    </lineage>
</organism>
<name>A0ABZ3D7N7_9PROT</name>
<sequence length="117" mass="12678">MTENCGRTVEDVRLCAVADVQDGPRRVVAGDRGLVVWIAADGAPRVFADRCPHRDARLSAGHVEAGRLVCPFHLWAFDAAGRHVGPDGVANPDCRVPRFACRVRDGAVWVEMDAVMS</sequence>
<protein>
    <submittedName>
        <fullName evidence="7">Rieske 2Fe-2S domain-containing protein</fullName>
    </submittedName>
</protein>
<dbReference type="Proteomes" id="UP001449795">
    <property type="component" value="Chromosome"/>
</dbReference>
<dbReference type="Pfam" id="PF00355">
    <property type="entry name" value="Rieske"/>
    <property type="match status" value="1"/>
</dbReference>
<evidence type="ECO:0000313" key="7">
    <source>
        <dbReference type="EMBL" id="XAE43788.1"/>
    </source>
</evidence>
<dbReference type="SUPFAM" id="SSF50022">
    <property type="entry name" value="ISP domain"/>
    <property type="match status" value="1"/>
</dbReference>
<dbReference type="PANTHER" id="PTHR21266">
    <property type="entry name" value="IRON-SULFUR DOMAIN CONTAINING PROTEIN"/>
    <property type="match status" value="1"/>
</dbReference>
<reference evidence="7 8" key="1">
    <citation type="submission" date="2024-04" db="EMBL/GenBank/DDBJ databases">
        <title>Complete genome sequence of Nguyenibacter vanlangesis HBCM-1154, a strain capable of nitrogen fixation, IAA production, and phosphorus solubilization isolated from sugarcane soil.</title>
        <authorList>
            <person name="MY HANH P."/>
        </authorList>
    </citation>
    <scope>NUCLEOTIDE SEQUENCE [LARGE SCALE GENOMIC DNA]</scope>
    <source>
        <strain evidence="7 8">HBCM 1154</strain>
    </source>
</reference>
<evidence type="ECO:0000256" key="5">
    <source>
        <dbReference type="ARBA" id="ARBA00023014"/>
    </source>
</evidence>
<keyword evidence="5" id="KW-0411">Iron-sulfur</keyword>
<keyword evidence="2" id="KW-0479">Metal-binding</keyword>
<keyword evidence="3" id="KW-0560">Oxidoreductase</keyword>
<keyword evidence="4" id="KW-0408">Iron</keyword>
<dbReference type="PROSITE" id="PS51296">
    <property type="entry name" value="RIESKE"/>
    <property type="match status" value="1"/>
</dbReference>
<dbReference type="EMBL" id="CP152276">
    <property type="protein sequence ID" value="XAE43788.1"/>
    <property type="molecule type" value="Genomic_DNA"/>
</dbReference>
<accession>A0ABZ3D7N7</accession>
<gene>
    <name evidence="7" type="ORF">AAC691_04940</name>
</gene>
<dbReference type="Gene3D" id="2.102.10.10">
    <property type="entry name" value="Rieske [2Fe-2S] iron-sulphur domain"/>
    <property type="match status" value="1"/>
</dbReference>
<evidence type="ECO:0000256" key="2">
    <source>
        <dbReference type="ARBA" id="ARBA00022723"/>
    </source>
</evidence>
<dbReference type="PANTHER" id="PTHR21266:SF60">
    <property type="entry name" value="3-KETOSTEROID-9-ALPHA-MONOOXYGENASE, OXYGENASE COMPONENT"/>
    <property type="match status" value="1"/>
</dbReference>
<keyword evidence="8" id="KW-1185">Reference proteome</keyword>
<dbReference type="InterPro" id="IPR017941">
    <property type="entry name" value="Rieske_2Fe-2S"/>
</dbReference>
<dbReference type="RefSeq" id="WP_342629149.1">
    <property type="nucleotide sequence ID" value="NZ_CP152276.1"/>
</dbReference>
<dbReference type="InterPro" id="IPR036922">
    <property type="entry name" value="Rieske_2Fe-2S_sf"/>
</dbReference>
<evidence type="ECO:0000259" key="6">
    <source>
        <dbReference type="PROSITE" id="PS51296"/>
    </source>
</evidence>
<keyword evidence="1" id="KW-0001">2Fe-2S</keyword>
<proteinExistence type="predicted"/>
<dbReference type="InterPro" id="IPR050584">
    <property type="entry name" value="Cholesterol_7-desaturase"/>
</dbReference>
<evidence type="ECO:0000313" key="8">
    <source>
        <dbReference type="Proteomes" id="UP001449795"/>
    </source>
</evidence>
<evidence type="ECO:0000256" key="3">
    <source>
        <dbReference type="ARBA" id="ARBA00023002"/>
    </source>
</evidence>